<dbReference type="AlphaFoldDB" id="A0A9N9LI01"/>
<evidence type="ECO:0000313" key="3">
    <source>
        <dbReference type="Proteomes" id="UP000701801"/>
    </source>
</evidence>
<gene>
    <name evidence="2" type="ORF">HYALB_00005612</name>
</gene>
<reference evidence="2" key="1">
    <citation type="submission" date="2021-07" db="EMBL/GenBank/DDBJ databases">
        <authorList>
            <person name="Durling M."/>
        </authorList>
    </citation>
    <scope>NUCLEOTIDE SEQUENCE</scope>
</reference>
<feature type="compositionally biased region" description="Acidic residues" evidence="1">
    <location>
        <begin position="138"/>
        <end position="160"/>
    </location>
</feature>
<evidence type="ECO:0000256" key="1">
    <source>
        <dbReference type="SAM" id="MobiDB-lite"/>
    </source>
</evidence>
<keyword evidence="3" id="KW-1185">Reference proteome</keyword>
<organism evidence="2 3">
    <name type="scientific">Hymenoscyphus albidus</name>
    <dbReference type="NCBI Taxonomy" id="595503"/>
    <lineage>
        <taxon>Eukaryota</taxon>
        <taxon>Fungi</taxon>
        <taxon>Dikarya</taxon>
        <taxon>Ascomycota</taxon>
        <taxon>Pezizomycotina</taxon>
        <taxon>Leotiomycetes</taxon>
        <taxon>Helotiales</taxon>
        <taxon>Helotiaceae</taxon>
        <taxon>Hymenoscyphus</taxon>
    </lineage>
</organism>
<feature type="region of interest" description="Disordered" evidence="1">
    <location>
        <begin position="110"/>
        <end position="242"/>
    </location>
</feature>
<name>A0A9N9LI01_9HELO</name>
<feature type="compositionally biased region" description="Basic and acidic residues" evidence="1">
    <location>
        <begin position="233"/>
        <end position="242"/>
    </location>
</feature>
<comment type="caution">
    <text evidence="2">The sequence shown here is derived from an EMBL/GenBank/DDBJ whole genome shotgun (WGS) entry which is preliminary data.</text>
</comment>
<dbReference type="EMBL" id="CAJVRM010000142">
    <property type="protein sequence ID" value="CAG8975544.1"/>
    <property type="molecule type" value="Genomic_DNA"/>
</dbReference>
<protein>
    <submittedName>
        <fullName evidence="2">Uncharacterized protein</fullName>
    </submittedName>
</protein>
<proteinExistence type="predicted"/>
<sequence length="242" mass="26984">MLKELSDIVEKDAATFAESKRFKEITEQQRETLSEAAKSIRDSITTDFTNMINNAVPDNAVEDQRKFQLRLEISTLLVKLEETLQKELKNPEAELHTAANYFVREGLIPEDGSADDVGDDESVVSNTDKEASEVLSFESEDDSDDSGGSDESDESDESNESDDKPDSQENLDEAYQERELCGVTQEPIGASESDEVDAMDIDSLIENQAQIAEQAKAKDTEMSEQPLFVSPYRKPESEPEQL</sequence>
<evidence type="ECO:0000313" key="2">
    <source>
        <dbReference type="EMBL" id="CAG8975544.1"/>
    </source>
</evidence>
<dbReference type="Proteomes" id="UP000701801">
    <property type="component" value="Unassembled WGS sequence"/>
</dbReference>
<feature type="compositionally biased region" description="Acidic residues" evidence="1">
    <location>
        <begin position="112"/>
        <end position="122"/>
    </location>
</feature>
<accession>A0A9N9LI01</accession>